<dbReference type="InterPro" id="IPR012415">
    <property type="entry name" value="Restrct_endonuc_II_Cfr10I"/>
</dbReference>
<comment type="caution">
    <text evidence="1">The sequence shown here is derived from an EMBL/GenBank/DDBJ whole genome shotgun (WGS) entry which is preliminary data.</text>
</comment>
<dbReference type="EC" id="3.1.21.-" evidence="1"/>
<dbReference type="Gene3D" id="3.40.91.10">
    <property type="match status" value="1"/>
</dbReference>
<proteinExistence type="predicted"/>
<evidence type="ECO:0000313" key="2">
    <source>
        <dbReference type="Proteomes" id="UP000681594"/>
    </source>
</evidence>
<dbReference type="GO" id="GO:0016787">
    <property type="term" value="F:hydrolase activity"/>
    <property type="evidence" value="ECO:0007669"/>
    <property type="project" value="UniProtKB-KW"/>
</dbReference>
<reference evidence="1 2" key="1">
    <citation type="submission" date="2021-03" db="EMBL/GenBank/DDBJ databases">
        <authorList>
            <person name="So Y."/>
        </authorList>
    </citation>
    <scope>NUCLEOTIDE SEQUENCE [LARGE SCALE GENOMIC DNA]</scope>
    <source>
        <strain evidence="1 2">SSH11</strain>
    </source>
</reference>
<dbReference type="GO" id="GO:0004519">
    <property type="term" value="F:endonuclease activity"/>
    <property type="evidence" value="ECO:0007669"/>
    <property type="project" value="UniProtKB-KW"/>
</dbReference>
<dbReference type="EMBL" id="JAGIZB010000036">
    <property type="protein sequence ID" value="MBP0447434.1"/>
    <property type="molecule type" value="Genomic_DNA"/>
</dbReference>
<dbReference type="SUPFAM" id="SSF52980">
    <property type="entry name" value="Restriction endonuclease-like"/>
    <property type="match status" value="1"/>
</dbReference>
<keyword evidence="1" id="KW-0378">Hydrolase</keyword>
<dbReference type="PROSITE" id="PS51257">
    <property type="entry name" value="PROKAR_LIPOPROTEIN"/>
    <property type="match status" value="1"/>
</dbReference>
<dbReference type="InterPro" id="IPR011335">
    <property type="entry name" value="Restrct_endonuc-II-like"/>
</dbReference>
<protein>
    <submittedName>
        <fullName evidence="1">Cfr10I/Bse634I family restriction endonuclease</fullName>
        <ecNumber evidence="1">3.1.21.-</ecNumber>
    </submittedName>
</protein>
<sequence>MARIFPAAPDPGAQVTVCATCHAAGTGCILDVRVNRIRNRNTNFRLNQDRLVDCAFRSYVPGCDGDPDPTRPFAAYRAQAIANLHAAGAINFPAQGTDPGYGFNSINAQALGKVQGDVYEILEAAALWNAAADWNTFMDSGTWPAGPFAQPVGAVPTPLRRVAIVKLPRNYDSTRLLTPASRAAYKAFQQSLERQGMVLRLSSPDIVGVRIPEPMPSSYDRFLQRLPDLSMASYRQLQGAHQAIEGTLDGRNFLFAIAVKTSTRSDRLYQPLFEANVLKFIIGFVLRGSSLRFHVHMEDFEGADVEGAYRAASLPSLLLGGTPQKAVDKLYQAITPRATAQEILDEMPLFPL</sequence>
<evidence type="ECO:0000313" key="1">
    <source>
        <dbReference type="EMBL" id="MBP0447434.1"/>
    </source>
</evidence>
<name>A0ABS4AK71_9PROT</name>
<accession>A0ABS4AK71</accession>
<keyword evidence="1" id="KW-0255">Endonuclease</keyword>
<keyword evidence="2" id="KW-1185">Reference proteome</keyword>
<keyword evidence="1" id="KW-0540">Nuclease</keyword>
<organism evidence="1 2">
    <name type="scientific">Pararoseomonas baculiformis</name>
    <dbReference type="NCBI Taxonomy" id="2820812"/>
    <lineage>
        <taxon>Bacteria</taxon>
        <taxon>Pseudomonadati</taxon>
        <taxon>Pseudomonadota</taxon>
        <taxon>Alphaproteobacteria</taxon>
        <taxon>Acetobacterales</taxon>
        <taxon>Acetobacteraceae</taxon>
        <taxon>Pararoseomonas</taxon>
    </lineage>
</organism>
<dbReference type="RefSeq" id="WP_209381702.1">
    <property type="nucleotide sequence ID" value="NZ_JAGIZB010000036.1"/>
</dbReference>
<gene>
    <name evidence="1" type="ORF">J8J14_21985</name>
</gene>
<dbReference type="Pfam" id="PF07832">
    <property type="entry name" value="Bse634I"/>
    <property type="match status" value="1"/>
</dbReference>
<dbReference type="Proteomes" id="UP000681594">
    <property type="component" value="Unassembled WGS sequence"/>
</dbReference>